<dbReference type="InterPro" id="IPR050228">
    <property type="entry name" value="Carboxylesterase_BioH"/>
</dbReference>
<organism evidence="3 4">
    <name type="scientific">Kingella pumchi</name>
    <dbReference type="NCBI Taxonomy" id="2779506"/>
    <lineage>
        <taxon>Bacteria</taxon>
        <taxon>Pseudomonadati</taxon>
        <taxon>Pseudomonadota</taxon>
        <taxon>Betaproteobacteria</taxon>
        <taxon>Neisseriales</taxon>
        <taxon>Neisseriaceae</taxon>
        <taxon>Kingella</taxon>
    </lineage>
</organism>
<feature type="chain" id="PRO_5046348715" evidence="1">
    <location>
        <begin position="22"/>
        <end position="369"/>
    </location>
</feature>
<feature type="signal peptide" evidence="1">
    <location>
        <begin position="1"/>
        <end position="21"/>
    </location>
</feature>
<dbReference type="GO" id="GO:0016787">
    <property type="term" value="F:hydrolase activity"/>
    <property type="evidence" value="ECO:0007669"/>
    <property type="project" value="UniProtKB-KW"/>
</dbReference>
<reference evidence="3 4" key="1">
    <citation type="submission" date="2022-02" db="EMBL/GenBank/DDBJ databases">
        <title>Genome sequence data of Kingella unionensis sp. nov. strain CICC 24913 (CCUG 75125).</title>
        <authorList>
            <person name="Xiao M."/>
        </authorList>
    </citation>
    <scope>NUCLEOTIDE SEQUENCE [LARGE SCALE GENOMIC DNA]</scope>
    <source>
        <strain evidence="3 4">CICC 24913</strain>
    </source>
</reference>
<keyword evidence="1" id="KW-0732">Signal</keyword>
<keyword evidence="4" id="KW-1185">Reference proteome</keyword>
<dbReference type="InterPro" id="IPR029058">
    <property type="entry name" value="AB_hydrolase_fold"/>
</dbReference>
<dbReference type="Proteomes" id="UP001298424">
    <property type="component" value="Unassembled WGS sequence"/>
</dbReference>
<dbReference type="CDD" id="cd12810">
    <property type="entry name" value="Esterase_713_like-3"/>
    <property type="match status" value="1"/>
</dbReference>
<feature type="domain" description="AB hydrolase-1" evidence="2">
    <location>
        <begin position="95"/>
        <end position="316"/>
    </location>
</feature>
<dbReference type="PANTHER" id="PTHR43194:SF4">
    <property type="entry name" value="AB HYDROLASE-1 DOMAIN-CONTAINING PROTEIN"/>
    <property type="match status" value="1"/>
</dbReference>
<comment type="caution">
    <text evidence="3">The sequence shown here is derived from an EMBL/GenBank/DDBJ whole genome shotgun (WGS) entry which is preliminary data.</text>
</comment>
<sequence length="369" mass="40214">MTLKQLCSAIAATTVATSAFSAPLSIEKQGTFAVGGTVKTSAGTYNPRPAITQGKTSNNFMDVFNASIQSGGQTLHGDHATVHYQIPVNAKRLPLVFLHGAGQSMRSWQTTPDGREGWDTLFLRKGYGVYLIDQPRRGQSGRSTVDATVPATPDDQFWFAQFRMGEYPTFFKNVAFPRDEQSLDQFFRQMTPNIGAFDADLISGSLKALFERIGNGVLVTHSQGGIVGWYAGIKSPDKIKAIVAIEPGNFPFPENEVPPVITSAFGDIAPAKVSQADFAKLTKLPIVIYFGDNIADKPAKTQGEDQWRIRLALARQWAQVVNKHGGDVTVVHLPEAGIKGNTHFPMQDLNNAEVADHLAGWLKRKGLDK</sequence>
<dbReference type="InterPro" id="IPR000073">
    <property type="entry name" value="AB_hydrolase_1"/>
</dbReference>
<accession>A0ABS9NN80</accession>
<protein>
    <submittedName>
        <fullName evidence="3">Alpha/beta fold hydrolase</fullName>
    </submittedName>
</protein>
<name>A0ABS9NN80_9NEIS</name>
<keyword evidence="3" id="KW-0378">Hydrolase</keyword>
<evidence type="ECO:0000313" key="4">
    <source>
        <dbReference type="Proteomes" id="UP001298424"/>
    </source>
</evidence>
<evidence type="ECO:0000313" key="3">
    <source>
        <dbReference type="EMBL" id="MCG6503561.1"/>
    </source>
</evidence>
<proteinExistence type="predicted"/>
<dbReference type="SUPFAM" id="SSF53474">
    <property type="entry name" value="alpha/beta-Hydrolases"/>
    <property type="match status" value="1"/>
</dbReference>
<dbReference type="PANTHER" id="PTHR43194">
    <property type="entry name" value="HYDROLASE ALPHA/BETA FOLD FAMILY"/>
    <property type="match status" value="1"/>
</dbReference>
<dbReference type="RefSeq" id="WP_238746012.1">
    <property type="nucleotide sequence ID" value="NZ_JAKOOW010000014.1"/>
</dbReference>
<dbReference type="EMBL" id="JAKOOW010000014">
    <property type="protein sequence ID" value="MCG6503561.1"/>
    <property type="molecule type" value="Genomic_DNA"/>
</dbReference>
<dbReference type="Gene3D" id="3.40.50.1820">
    <property type="entry name" value="alpha/beta hydrolase"/>
    <property type="match status" value="1"/>
</dbReference>
<evidence type="ECO:0000256" key="1">
    <source>
        <dbReference type="SAM" id="SignalP"/>
    </source>
</evidence>
<dbReference type="Pfam" id="PF12697">
    <property type="entry name" value="Abhydrolase_6"/>
    <property type="match status" value="1"/>
</dbReference>
<gene>
    <name evidence="3" type="ORF">MB824_03495</name>
</gene>
<evidence type="ECO:0000259" key="2">
    <source>
        <dbReference type="Pfam" id="PF12697"/>
    </source>
</evidence>